<dbReference type="AlphaFoldDB" id="A0A2T7VQQ7"/>
<dbReference type="Proteomes" id="UP000244649">
    <property type="component" value="Unassembled WGS sequence"/>
</dbReference>
<feature type="region of interest" description="Disordered" evidence="1">
    <location>
        <begin position="213"/>
        <end position="232"/>
    </location>
</feature>
<proteinExistence type="predicted"/>
<sequence length="232" mass="24687">MSEPAERDPKALIQAGLKKALTAQYPVAQSTVARLRRVHPDKTPTEMVAHLNAYYLNTVTVTGAGTGAAAIVPNFAVQLPVTLVDLLTFLEASVLYALTVAEVYGVDLEDHERRQLLVTAVLVGDSTATSVLRPLLGRTVPHWGKRIVKAIPMSVVNAANNVLGPRFITKWGTKQGVLVLGKQIPLAIGVVVGAGGNRTFAWLTTKAARKILGPPPAEWPNEDEAASDGSES</sequence>
<organism evidence="2 3">
    <name type="scientific">Microbacterium testaceum</name>
    <name type="common">Aureobacterium testaceum</name>
    <name type="synonym">Brevibacterium testaceum</name>
    <dbReference type="NCBI Taxonomy" id="2033"/>
    <lineage>
        <taxon>Bacteria</taxon>
        <taxon>Bacillati</taxon>
        <taxon>Actinomycetota</taxon>
        <taxon>Actinomycetes</taxon>
        <taxon>Micrococcales</taxon>
        <taxon>Microbacteriaceae</taxon>
        <taxon>Microbacterium</taxon>
    </lineage>
</organism>
<protein>
    <submittedName>
        <fullName evidence="2">Uncharacterized protein</fullName>
    </submittedName>
</protein>
<comment type="caution">
    <text evidence="2">The sequence shown here is derived from an EMBL/GenBank/DDBJ whole genome shotgun (WGS) entry which is preliminary data.</text>
</comment>
<accession>A0A2T7VQQ7</accession>
<evidence type="ECO:0000256" key="1">
    <source>
        <dbReference type="SAM" id="MobiDB-lite"/>
    </source>
</evidence>
<evidence type="ECO:0000313" key="2">
    <source>
        <dbReference type="EMBL" id="PVE58706.1"/>
    </source>
</evidence>
<reference evidence="2 3" key="1">
    <citation type="submission" date="2018-04" db="EMBL/GenBank/DDBJ databases">
        <authorList>
            <person name="Go L.Y."/>
            <person name="Mitchell J.A."/>
        </authorList>
    </citation>
    <scope>NUCLEOTIDE SEQUENCE [LARGE SCALE GENOMIC DNA]</scope>
    <source>
        <strain evidence="2 3">TPD7010</strain>
    </source>
</reference>
<feature type="compositionally biased region" description="Acidic residues" evidence="1">
    <location>
        <begin position="220"/>
        <end position="232"/>
    </location>
</feature>
<gene>
    <name evidence="2" type="ORF">DC432_16095</name>
</gene>
<name>A0A2T7VQQ7_MICTE</name>
<dbReference type="EMBL" id="QDFT01000102">
    <property type="protein sequence ID" value="PVE58706.1"/>
    <property type="molecule type" value="Genomic_DNA"/>
</dbReference>
<evidence type="ECO:0000313" key="3">
    <source>
        <dbReference type="Proteomes" id="UP000244649"/>
    </source>
</evidence>